<evidence type="ECO:0000313" key="1">
    <source>
        <dbReference type="EMBL" id="CAH2074165.1"/>
    </source>
</evidence>
<protein>
    <recommendedName>
        <fullName evidence="3">Fungal protease inhibitor-1</fullName>
    </recommendedName>
</protein>
<dbReference type="EMBL" id="OW152819">
    <property type="protein sequence ID" value="CAH2074165.1"/>
    <property type="molecule type" value="Genomic_DNA"/>
</dbReference>
<dbReference type="Proteomes" id="UP000837857">
    <property type="component" value="Chromosome 7"/>
</dbReference>
<organism evidence="1 2">
    <name type="scientific">Iphiclides podalirius</name>
    <name type="common">scarce swallowtail</name>
    <dbReference type="NCBI Taxonomy" id="110791"/>
    <lineage>
        <taxon>Eukaryota</taxon>
        <taxon>Metazoa</taxon>
        <taxon>Ecdysozoa</taxon>
        <taxon>Arthropoda</taxon>
        <taxon>Hexapoda</taxon>
        <taxon>Insecta</taxon>
        <taxon>Pterygota</taxon>
        <taxon>Neoptera</taxon>
        <taxon>Endopterygota</taxon>
        <taxon>Lepidoptera</taxon>
        <taxon>Glossata</taxon>
        <taxon>Ditrysia</taxon>
        <taxon>Papilionoidea</taxon>
        <taxon>Papilionidae</taxon>
        <taxon>Papilioninae</taxon>
        <taxon>Iphiclides</taxon>
    </lineage>
</organism>
<dbReference type="Gene3D" id="2.10.80.20">
    <property type="match status" value="1"/>
</dbReference>
<dbReference type="InterPro" id="IPR021066">
    <property type="entry name" value="FPI1"/>
</dbReference>
<reference evidence="1" key="1">
    <citation type="submission" date="2022-03" db="EMBL/GenBank/DDBJ databases">
        <authorList>
            <person name="Martin H S."/>
        </authorList>
    </citation>
    <scope>NUCLEOTIDE SEQUENCE</scope>
</reference>
<sequence length="141" mass="15142">MAPRRDKPANSCMLSSAPTTVFIRLDKIRITSNVVNMKAVFVLAVLLCALALTLGDLVCGTNYCKQHPCTNSLARSSCRTPSVYRASHAGKCACCPACVTFLDEGRPCKTYSKELGETPSAICREPLKCLTGVCTKVPPRG</sequence>
<dbReference type="Pfam" id="PF12190">
    <property type="entry name" value="amfpi-1"/>
    <property type="match status" value="1"/>
</dbReference>
<feature type="non-terminal residue" evidence="1">
    <location>
        <position position="1"/>
    </location>
</feature>
<proteinExistence type="predicted"/>
<evidence type="ECO:0008006" key="3">
    <source>
        <dbReference type="Google" id="ProtNLM"/>
    </source>
</evidence>
<evidence type="ECO:0000313" key="2">
    <source>
        <dbReference type="Proteomes" id="UP000837857"/>
    </source>
</evidence>
<gene>
    <name evidence="1" type="ORF">IPOD504_LOCUS15949</name>
</gene>
<name>A0ABN8J1E7_9NEOP</name>
<keyword evidence="2" id="KW-1185">Reference proteome</keyword>
<accession>A0ABN8J1E7</accession>
<dbReference type="InterPro" id="IPR053741">
    <property type="entry name" value="Ser_Fungal_Prot_Inhib_sf"/>
</dbReference>